<dbReference type="EMBL" id="JAOCDR010000028">
    <property type="protein sequence ID" value="MDH0656751.1"/>
    <property type="molecule type" value="Genomic_DNA"/>
</dbReference>
<dbReference type="PANTHER" id="PTHR13966:SF5">
    <property type="entry name" value="ENDONUCLEASE G, MITOCHONDRIAL"/>
    <property type="match status" value="1"/>
</dbReference>
<dbReference type="SUPFAM" id="SSF54060">
    <property type="entry name" value="His-Me finger endonucleases"/>
    <property type="match status" value="1"/>
</dbReference>
<evidence type="ECO:0000259" key="2">
    <source>
        <dbReference type="SMART" id="SM00477"/>
    </source>
</evidence>
<keyword evidence="1" id="KW-0479">Metal-binding</keyword>
<dbReference type="EMBL" id="RHXE01000092">
    <property type="protein sequence ID" value="RSE16049.1"/>
    <property type="molecule type" value="Genomic_DNA"/>
</dbReference>
<dbReference type="RefSeq" id="WP_125275089.1">
    <property type="nucleotide sequence ID" value="NZ_JAOBYQ010000029.1"/>
</dbReference>
<dbReference type="SMART" id="SM00892">
    <property type="entry name" value="Endonuclease_NS"/>
    <property type="match status" value="1"/>
</dbReference>
<dbReference type="InterPro" id="IPR020821">
    <property type="entry name" value="ENPP1-3/EXOG-like_nuc-like"/>
</dbReference>
<dbReference type="GO" id="GO:0016787">
    <property type="term" value="F:hydrolase activity"/>
    <property type="evidence" value="ECO:0007669"/>
    <property type="project" value="InterPro"/>
</dbReference>
<dbReference type="GO" id="GO:0046872">
    <property type="term" value="F:metal ion binding"/>
    <property type="evidence" value="ECO:0007669"/>
    <property type="project" value="UniProtKB-KW"/>
</dbReference>
<evidence type="ECO:0000313" key="5">
    <source>
        <dbReference type="EMBL" id="RSE16049.1"/>
    </source>
</evidence>
<sequence>MLRPKNQYKAKSNFFHGSFIKFVLAIIAICSFSLAFNYDYISSILLGKFYPIPDKKCLQQFYKDTPPYLIKESLTKHTYPLCFNGFNVMYSGVAKTPLWVAESLTPQRLSKSAPREDNFHEELRIPSNHRSTISDYRGSGHIRWRVAPNADMSNEEAKSDSFSLANIIPVANLDVLTNLEYVIRGIVIRNKVDLYVVSGPIFSSRKLKTIGKGVIIPNAVFKAIYILKTGTIGAYYIPNNDSSDVKIVSVCFLEELLNINLFPQLTEEQKRNTYNLPLSSKDLNLNKEIEYSYWDAESQCEISVSDKDIDMLQNRFRFE</sequence>
<dbReference type="GO" id="GO:0003676">
    <property type="term" value="F:nucleic acid binding"/>
    <property type="evidence" value="ECO:0007669"/>
    <property type="project" value="InterPro"/>
</dbReference>
<organism evidence="5 6">
    <name type="scientific">Acinetobacter johnsonii</name>
    <dbReference type="NCBI Taxonomy" id="40214"/>
    <lineage>
        <taxon>Bacteria</taxon>
        <taxon>Pseudomonadati</taxon>
        <taxon>Pseudomonadota</taxon>
        <taxon>Gammaproteobacteria</taxon>
        <taxon>Moraxellales</taxon>
        <taxon>Moraxellaceae</taxon>
        <taxon>Acinetobacter</taxon>
    </lineage>
</organism>
<dbReference type="Gene3D" id="3.40.570.10">
    <property type="entry name" value="Extracellular Endonuclease, subunit A"/>
    <property type="match status" value="1"/>
</dbReference>
<dbReference type="PANTHER" id="PTHR13966">
    <property type="entry name" value="ENDONUCLEASE RELATED"/>
    <property type="match status" value="1"/>
</dbReference>
<evidence type="ECO:0000313" key="4">
    <source>
        <dbReference type="EMBL" id="MDH0656751.1"/>
    </source>
</evidence>
<feature type="domain" description="ENPP1-3/EXOG-like endonuclease/phosphodiesterase" evidence="2">
    <location>
        <begin position="83"/>
        <end position="268"/>
    </location>
</feature>
<evidence type="ECO:0000259" key="3">
    <source>
        <dbReference type="SMART" id="SM00892"/>
    </source>
</evidence>
<reference evidence="4" key="2">
    <citation type="submission" date="2022-09" db="EMBL/GenBank/DDBJ databases">
        <title>Intensive care unit water sources are persistently colonized with multi-drug resistant bacteria and are the site of extensive horizontal gene transfer of antibiotic resistance genes.</title>
        <authorList>
            <person name="Diorio-Toth L."/>
        </authorList>
    </citation>
    <scope>NUCLEOTIDE SEQUENCE</scope>
    <source>
        <strain evidence="4">GD03851</strain>
    </source>
</reference>
<feature type="binding site" evidence="1">
    <location>
        <position position="172"/>
    </location>
    <ligand>
        <name>Mg(2+)</name>
        <dbReference type="ChEBI" id="CHEBI:18420"/>
        <note>catalytic</note>
    </ligand>
</feature>
<comment type="caution">
    <text evidence="5">The sequence shown here is derived from an EMBL/GenBank/DDBJ whole genome shotgun (WGS) entry which is preliminary data.</text>
</comment>
<keyword evidence="5" id="KW-0540">Nuclease</keyword>
<keyword evidence="5" id="KW-0255">Endonuclease</keyword>
<gene>
    <name evidence="5" type="ORF">EGT73_18295</name>
    <name evidence="4" type="ORF">N5D11_11580</name>
</gene>
<dbReference type="Proteomes" id="UP001161099">
    <property type="component" value="Unassembled WGS sequence"/>
</dbReference>
<dbReference type="InterPro" id="IPR001604">
    <property type="entry name" value="Endo_G_ENPP1-like_dom"/>
</dbReference>
<feature type="domain" description="DNA/RNA non-specific endonuclease/pyrophosphatase/phosphodiesterase" evidence="3">
    <location>
        <begin position="82"/>
        <end position="268"/>
    </location>
</feature>
<dbReference type="SMART" id="SM00477">
    <property type="entry name" value="NUC"/>
    <property type="match status" value="1"/>
</dbReference>
<dbReference type="InterPro" id="IPR044929">
    <property type="entry name" value="DNA/RNA_non-sp_Endonuclease_sf"/>
</dbReference>
<evidence type="ECO:0000313" key="6">
    <source>
        <dbReference type="Proteomes" id="UP000277537"/>
    </source>
</evidence>
<dbReference type="Pfam" id="PF01223">
    <property type="entry name" value="Endonuclease_NS"/>
    <property type="match status" value="1"/>
</dbReference>
<dbReference type="InterPro" id="IPR040255">
    <property type="entry name" value="Non-specific_endonuclease"/>
</dbReference>
<name>A0A3R9ED02_ACIJO</name>
<dbReference type="Proteomes" id="UP000277537">
    <property type="component" value="Unassembled WGS sequence"/>
</dbReference>
<dbReference type="GO" id="GO:0004519">
    <property type="term" value="F:endonuclease activity"/>
    <property type="evidence" value="ECO:0007669"/>
    <property type="project" value="UniProtKB-KW"/>
</dbReference>
<protein>
    <submittedName>
        <fullName evidence="5">DNA/RNA non-specific endonuclease</fullName>
    </submittedName>
</protein>
<dbReference type="AlphaFoldDB" id="A0A3R9ED02"/>
<proteinExistence type="predicted"/>
<keyword evidence="5" id="KW-0378">Hydrolase</keyword>
<dbReference type="InterPro" id="IPR044925">
    <property type="entry name" value="His-Me_finger_sf"/>
</dbReference>
<reference evidence="5 6" key="1">
    <citation type="submission" date="2018-10" db="EMBL/GenBank/DDBJ databases">
        <title>Transmission dynamics of multidrug resistant bacteria on intensive care unit surfaces.</title>
        <authorList>
            <person name="D'Souza A.W."/>
            <person name="Potter R.F."/>
            <person name="Wallace M."/>
            <person name="Shupe A."/>
            <person name="Patel S."/>
            <person name="Sun S."/>
            <person name="Gul D."/>
            <person name="Kwon J.H."/>
            <person name="Andleeb S."/>
            <person name="Burnham C.-A.D."/>
            <person name="Dantas G."/>
        </authorList>
    </citation>
    <scope>NUCLEOTIDE SEQUENCE [LARGE SCALE GENOMIC DNA]</scope>
    <source>
        <strain evidence="5 6">AJ_385</strain>
    </source>
</reference>
<accession>A0A3R9ED02</accession>
<evidence type="ECO:0000256" key="1">
    <source>
        <dbReference type="PIRSR" id="PIRSR640255-2"/>
    </source>
</evidence>